<organism evidence="1 2">
    <name type="scientific">Shimia gijangensis</name>
    <dbReference type="NCBI Taxonomy" id="1470563"/>
    <lineage>
        <taxon>Bacteria</taxon>
        <taxon>Pseudomonadati</taxon>
        <taxon>Pseudomonadota</taxon>
        <taxon>Alphaproteobacteria</taxon>
        <taxon>Rhodobacterales</taxon>
        <taxon>Roseobacteraceae</taxon>
    </lineage>
</organism>
<dbReference type="RefSeq" id="WP_073254224.1">
    <property type="nucleotide sequence ID" value="NZ_FQZQ01000017.1"/>
</dbReference>
<protein>
    <submittedName>
        <fullName evidence="1">Uncharacterized protein</fullName>
    </submittedName>
</protein>
<proteinExistence type="predicted"/>
<keyword evidence="2" id="KW-1185">Reference proteome</keyword>
<dbReference type="OrthoDB" id="7658483at2"/>
<evidence type="ECO:0000313" key="2">
    <source>
        <dbReference type="Proteomes" id="UP000183982"/>
    </source>
</evidence>
<name>A0A1M6NY27_9RHOB</name>
<gene>
    <name evidence="1" type="ORF">SAMN05444000_1175</name>
</gene>
<dbReference type="AlphaFoldDB" id="A0A1M6NY27"/>
<evidence type="ECO:0000313" key="1">
    <source>
        <dbReference type="EMBL" id="SHK00647.1"/>
    </source>
</evidence>
<reference evidence="2" key="1">
    <citation type="submission" date="2016-11" db="EMBL/GenBank/DDBJ databases">
        <authorList>
            <person name="Varghese N."/>
            <person name="Submissions S."/>
        </authorList>
    </citation>
    <scope>NUCLEOTIDE SEQUENCE [LARGE SCALE GENOMIC DNA]</scope>
    <source>
        <strain evidence="2">DSM 100564</strain>
    </source>
</reference>
<accession>A0A1M6NY27</accession>
<dbReference type="STRING" id="1470563.SAMN05444000_1175"/>
<dbReference type="Proteomes" id="UP000183982">
    <property type="component" value="Unassembled WGS sequence"/>
</dbReference>
<sequence>MTRNRWHIIREDNCLTVTRALPVRFDVVAETVVPDGSRRRLAQQVRQDLWRRLQDVRGFQPAVQVTREAGGCRITAGGRIAGHFPKARIESEIADLLASPKHRDRWSAQAAHRTHARGDLAHG</sequence>
<dbReference type="EMBL" id="FQZQ01000017">
    <property type="protein sequence ID" value="SHK00647.1"/>
    <property type="molecule type" value="Genomic_DNA"/>
</dbReference>